<dbReference type="InterPro" id="IPR001264">
    <property type="entry name" value="Glyco_trans_51"/>
</dbReference>
<evidence type="ECO:0000259" key="11">
    <source>
        <dbReference type="Pfam" id="PF00912"/>
    </source>
</evidence>
<evidence type="ECO:0000256" key="8">
    <source>
        <dbReference type="ARBA" id="ARBA00049902"/>
    </source>
</evidence>
<evidence type="ECO:0000259" key="10">
    <source>
        <dbReference type="Pfam" id="PF00905"/>
    </source>
</evidence>
<gene>
    <name evidence="12" type="ORF">ACFSBI_02025</name>
</gene>
<dbReference type="EMBL" id="JBHUEA010000002">
    <property type="protein sequence ID" value="MFD1720313.1"/>
    <property type="molecule type" value="Genomic_DNA"/>
</dbReference>
<feature type="domain" description="Glycosyl transferase family 51" evidence="11">
    <location>
        <begin position="82"/>
        <end position="269"/>
    </location>
</feature>
<dbReference type="PANTHER" id="PTHR32282:SF33">
    <property type="entry name" value="PEPTIDOGLYCAN GLYCOSYLTRANSFERASE"/>
    <property type="match status" value="1"/>
</dbReference>
<feature type="region of interest" description="Disordered" evidence="9">
    <location>
        <begin position="708"/>
        <end position="779"/>
    </location>
</feature>
<feature type="compositionally biased region" description="Low complexity" evidence="9">
    <location>
        <begin position="710"/>
        <end position="728"/>
    </location>
</feature>
<accession>A0ABW4LBV4</accession>
<evidence type="ECO:0000256" key="3">
    <source>
        <dbReference type="ARBA" id="ARBA00022676"/>
    </source>
</evidence>
<evidence type="ECO:0000313" key="12">
    <source>
        <dbReference type="EMBL" id="MFD1720313.1"/>
    </source>
</evidence>
<sequence>MPQQVAPRRRSSRASALLGLLAIAVVAGMILAVSVVPAVALGGQAVTNGVKAFGDMPGDLAVKPLDQKTRIYAKDGSKEVQIGAFYAQNREVIPWSQITPAVEDAVIAGEDVRYWQHGALDPYGMVRAAIGDVLGHPLQGASTITQQYVKNVCVQQAESLSTTAKVDAAYKVCTDTSLARKLQEARYAIAVEKRYTKQQILLAYLNIAGFGGQVYGIQSAARRYYDVNADKLTVAQAASLVAIVNDPQNLRLDISGNLAANTARRDYILGVEAQQHMITAAQYAAAKATKEQPKITTSTSGCDTTGEAGFFCRYVVNTILSDPAYGKTPQERLDSLETAGWKIDTTLNLKVQQAAQAAEDKYIPKSSPSFSIGGSAVSVQVGTGRILDMVENKDYSETGSATSTAVNYNANAALGDSNGFQPGSTYKLFTLLDWLETGHSLNAVVDGSGRTIPASHFTACGATYQGDPWHLHNDSTAYDGRTSVLRATAYSINGAFASMAEQLDLCDIQNIAFSMGVVPADGDMKPAMYLPFVIGGTYGVSPVSMAGAYATVANHGVYCAPIAIDTIVAPDGHTLPVPSARCHRVIPAPVANAAEYALKTVFQYGTASGDNTPDGVYEFGKTGTTNSAVQTWADGTSSKATTVVWVGNNGTLQSLWKVNLGYCAAGGGTSGSVQRHCVYKAIQEAIDQQYGGATSWAAPDPQYLAAAHVSTAPSTSTSGPGSSAATPAGGAGTTGAAGAAPVAPAPQPSTAPAPSPSQAPAPAASDPASNPASSAPAGG</sequence>
<comment type="catalytic activity">
    <reaction evidence="8">
        <text>[GlcNAc-(1-&gt;4)-Mur2Ac(oyl-L-Ala-gamma-D-Glu-L-Lys-D-Ala-D-Ala)](n)-di-trans,octa-cis-undecaprenyl diphosphate + beta-D-GlcNAc-(1-&gt;4)-Mur2Ac(oyl-L-Ala-gamma-D-Glu-L-Lys-D-Ala-D-Ala)-di-trans,octa-cis-undecaprenyl diphosphate = [GlcNAc-(1-&gt;4)-Mur2Ac(oyl-L-Ala-gamma-D-Glu-L-Lys-D-Ala-D-Ala)](n+1)-di-trans,octa-cis-undecaprenyl diphosphate + di-trans,octa-cis-undecaprenyl diphosphate + H(+)</text>
        <dbReference type="Rhea" id="RHEA:23708"/>
        <dbReference type="Rhea" id="RHEA-COMP:9602"/>
        <dbReference type="Rhea" id="RHEA-COMP:9603"/>
        <dbReference type="ChEBI" id="CHEBI:15378"/>
        <dbReference type="ChEBI" id="CHEBI:58405"/>
        <dbReference type="ChEBI" id="CHEBI:60033"/>
        <dbReference type="ChEBI" id="CHEBI:78435"/>
        <dbReference type="EC" id="2.4.99.28"/>
    </reaction>
</comment>
<dbReference type="InterPro" id="IPR023346">
    <property type="entry name" value="Lysozyme-like_dom_sf"/>
</dbReference>
<keyword evidence="5" id="KW-0378">Hydrolase</keyword>
<dbReference type="RefSeq" id="WP_377931515.1">
    <property type="nucleotide sequence ID" value="NZ_JBHUEA010000002.1"/>
</dbReference>
<dbReference type="Pfam" id="PF00912">
    <property type="entry name" value="Transgly"/>
    <property type="match status" value="1"/>
</dbReference>
<dbReference type="InterPro" id="IPR012338">
    <property type="entry name" value="Beta-lactam/transpept-like"/>
</dbReference>
<dbReference type="InterPro" id="IPR001460">
    <property type="entry name" value="PCN-bd_Tpept"/>
</dbReference>
<comment type="caution">
    <text evidence="12">The sequence shown here is derived from an EMBL/GenBank/DDBJ whole genome shotgun (WGS) entry which is preliminary data.</text>
</comment>
<dbReference type="SUPFAM" id="SSF53955">
    <property type="entry name" value="Lysozyme-like"/>
    <property type="match status" value="1"/>
</dbReference>
<reference evidence="13" key="1">
    <citation type="journal article" date="2019" name="Int. J. Syst. Evol. Microbiol.">
        <title>The Global Catalogue of Microorganisms (GCM) 10K type strain sequencing project: providing services to taxonomists for standard genome sequencing and annotation.</title>
        <authorList>
            <consortium name="The Broad Institute Genomics Platform"/>
            <consortium name="The Broad Institute Genome Sequencing Center for Infectious Disease"/>
            <person name="Wu L."/>
            <person name="Ma J."/>
        </authorList>
    </citation>
    <scope>NUCLEOTIDE SEQUENCE [LARGE SCALE GENOMIC DNA]</scope>
    <source>
        <strain evidence="13">CGMCC 1.12471</strain>
    </source>
</reference>
<keyword evidence="3 12" id="KW-0328">Glycosyltransferase</keyword>
<keyword evidence="2" id="KW-0645">Protease</keyword>
<evidence type="ECO:0000256" key="4">
    <source>
        <dbReference type="ARBA" id="ARBA00022679"/>
    </source>
</evidence>
<evidence type="ECO:0000256" key="1">
    <source>
        <dbReference type="ARBA" id="ARBA00022645"/>
    </source>
</evidence>
<protein>
    <submittedName>
        <fullName evidence="12">Transglycosylase domain-containing protein</fullName>
        <ecNumber evidence="12">2.4.-.-</ecNumber>
    </submittedName>
</protein>
<keyword evidence="1" id="KW-0121">Carboxypeptidase</keyword>
<keyword evidence="4 12" id="KW-0808">Transferase</keyword>
<feature type="domain" description="Penicillin-binding protein transpeptidase" evidence="10">
    <location>
        <begin position="374"/>
        <end position="633"/>
    </location>
</feature>
<dbReference type="InterPro" id="IPR036950">
    <property type="entry name" value="PBP_transglycosylase"/>
</dbReference>
<evidence type="ECO:0000256" key="2">
    <source>
        <dbReference type="ARBA" id="ARBA00022670"/>
    </source>
</evidence>
<dbReference type="SUPFAM" id="SSF56601">
    <property type="entry name" value="beta-lactamase/transpeptidase-like"/>
    <property type="match status" value="1"/>
</dbReference>
<keyword evidence="6" id="KW-0511">Multifunctional enzyme</keyword>
<dbReference type="Gene3D" id="3.40.710.10">
    <property type="entry name" value="DD-peptidase/beta-lactamase superfamily"/>
    <property type="match status" value="1"/>
</dbReference>
<feature type="compositionally biased region" description="Low complexity" evidence="9">
    <location>
        <begin position="760"/>
        <end position="779"/>
    </location>
</feature>
<dbReference type="GO" id="GO:0016757">
    <property type="term" value="F:glycosyltransferase activity"/>
    <property type="evidence" value="ECO:0007669"/>
    <property type="project" value="UniProtKB-KW"/>
</dbReference>
<evidence type="ECO:0000256" key="7">
    <source>
        <dbReference type="ARBA" id="ARBA00034000"/>
    </source>
</evidence>
<dbReference type="Proteomes" id="UP001597347">
    <property type="component" value="Unassembled WGS sequence"/>
</dbReference>
<evidence type="ECO:0000256" key="9">
    <source>
        <dbReference type="SAM" id="MobiDB-lite"/>
    </source>
</evidence>
<name>A0ABW4LBV4_9MICO</name>
<comment type="catalytic activity">
    <reaction evidence="7">
        <text>Preferential cleavage: (Ac)2-L-Lys-D-Ala-|-D-Ala. Also transpeptidation of peptidyl-alanyl moieties that are N-acyl substituents of D-alanine.</text>
        <dbReference type="EC" id="3.4.16.4"/>
    </reaction>
</comment>
<evidence type="ECO:0000256" key="5">
    <source>
        <dbReference type="ARBA" id="ARBA00022801"/>
    </source>
</evidence>
<dbReference type="Gene3D" id="1.10.3810.10">
    <property type="entry name" value="Biosynthetic peptidoglycan transglycosylase-like"/>
    <property type="match status" value="1"/>
</dbReference>
<evidence type="ECO:0000313" key="13">
    <source>
        <dbReference type="Proteomes" id="UP001597347"/>
    </source>
</evidence>
<dbReference type="InterPro" id="IPR050396">
    <property type="entry name" value="Glycosyltr_51/Transpeptidase"/>
</dbReference>
<feature type="compositionally biased region" description="Pro residues" evidence="9">
    <location>
        <begin position="743"/>
        <end position="759"/>
    </location>
</feature>
<proteinExistence type="predicted"/>
<organism evidence="12 13">
    <name type="scientific">Amnibacterium endophyticum</name>
    <dbReference type="NCBI Taxonomy" id="2109337"/>
    <lineage>
        <taxon>Bacteria</taxon>
        <taxon>Bacillati</taxon>
        <taxon>Actinomycetota</taxon>
        <taxon>Actinomycetes</taxon>
        <taxon>Micrococcales</taxon>
        <taxon>Microbacteriaceae</taxon>
        <taxon>Amnibacterium</taxon>
    </lineage>
</organism>
<evidence type="ECO:0000256" key="6">
    <source>
        <dbReference type="ARBA" id="ARBA00023268"/>
    </source>
</evidence>
<dbReference type="Pfam" id="PF00905">
    <property type="entry name" value="Transpeptidase"/>
    <property type="match status" value="1"/>
</dbReference>
<dbReference type="PANTHER" id="PTHR32282">
    <property type="entry name" value="BINDING PROTEIN TRANSPEPTIDASE, PUTATIVE-RELATED"/>
    <property type="match status" value="1"/>
</dbReference>
<keyword evidence="13" id="KW-1185">Reference proteome</keyword>
<dbReference type="EC" id="2.4.-.-" evidence="12"/>